<feature type="region of interest" description="Disordered" evidence="1">
    <location>
        <begin position="811"/>
        <end position="868"/>
    </location>
</feature>
<sequence length="868" mass="99812">MLGLARVPLSCLTFPADIAEGRRDEDDDNVDRLLRIYKLEGCDRAEERHFIKGYIDEPAQSGLVQEKPKNFSNLHPSSIPLIPLAISCTEGLHRVRAAEKFLDAQDKWWVVKVYNKQDASRQELRKDAQMFMNEQRFSDGFIMHSIICCRADKDKNSEQMWWARLTRTKEYYLRQILKRTAFACLFQKMRAWPGMFSPVMLGSFERLFSMKCDEANKCQELCNYLAHIIKSWESILAGTENSPTFLLEESSVRCLEGLVPGLSSADEATIRSAIQEGTCFAAASSQDKTRILANLENITYMVPSLHIFFESLKYLKPCTDIIRTLLPKKSKRTVREELFAVYRWRDQSYLSVEYALGDYRDHPSEGKLRDRLLCYEMLWLAVLRQVVELGNTTTRKERHERKPVATEPSPILNQELASYAFRLGFKTSIVSRRKDDNAAVAAAHQVLQSMGGPDDQDRDQIARDIAVLLKRRIVKSQPYAPHLTQESNLPVHRRYGRPFTDDYLSNQQVLFVPNIHMESPPKAVSISPFFCVSDMIKHFLGIEKSRLKTKHPFHILPGRPPSQGLETRLSQTPQNYAELRAALSRSQTALLESQQNAHKSADDLALKTLECTKLQQELYAFQQRVTTSHQQTSHEGAMSGSGVPPFIQRIRDYCRSHPVPQQSDFENGLRVLYGENPEPTIEDFHVDSRQCEDFAKSVGLCTAEIFRNYDYYAGHKATLIIRRHNDEEGKEKYVTKIEENVAGVILTAWRKHAVIVLCHHHLERDFVQDKMPNPSSTLFALEKLRFVHEGELLLRKRFMIEDRPVDDDRRKIHLAGNDGQTPTTRYVGSSTDNTQGRRKQESRHKHPEEPSSSVARRQDVEVEEDDIL</sequence>
<accession>A0A6J3MFT4</accession>
<keyword evidence="2" id="KW-1185">Reference proteome</keyword>
<reference evidence="3" key="1">
    <citation type="submission" date="2020-01" db="EMBL/GenBank/DDBJ databases">
        <authorList>
            <consortium name="DOE Joint Genome Institute"/>
            <person name="Haridas S."/>
            <person name="Albert R."/>
            <person name="Binder M."/>
            <person name="Bloem J."/>
            <person name="Labutti K."/>
            <person name="Salamov A."/>
            <person name="Andreopoulos B."/>
            <person name="Baker S.E."/>
            <person name="Barry K."/>
            <person name="Bills G."/>
            <person name="Bluhm B.H."/>
            <person name="Cannon C."/>
            <person name="Castanera R."/>
            <person name="Culley D.E."/>
            <person name="Daum C."/>
            <person name="Ezra D."/>
            <person name="Gonzalez J.B."/>
            <person name="Henrissat B."/>
            <person name="Kuo A."/>
            <person name="Liang C."/>
            <person name="Lipzen A."/>
            <person name="Lutzoni F."/>
            <person name="Magnuson J."/>
            <person name="Mondo S."/>
            <person name="Nolan M."/>
            <person name="Ohm R."/>
            <person name="Pangilinan J."/>
            <person name="Park H.-J."/>
            <person name="Ramirez L."/>
            <person name="Alfaro M."/>
            <person name="Sun H."/>
            <person name="Tritt A."/>
            <person name="Yoshinaga Y."/>
            <person name="Zwiers L.-H."/>
            <person name="Turgeon B.G."/>
            <person name="Goodwin S.B."/>
            <person name="Spatafora J.W."/>
            <person name="Crous P.W."/>
            <person name="Grigoriev I.V."/>
        </authorList>
    </citation>
    <scope>NUCLEOTIDE SEQUENCE</scope>
    <source>
        <strain evidence="3">CBS 342.82</strain>
    </source>
</reference>
<dbReference type="Pfam" id="PF12520">
    <property type="entry name" value="DUF3723"/>
    <property type="match status" value="1"/>
</dbReference>
<evidence type="ECO:0000313" key="3">
    <source>
        <dbReference type="RefSeq" id="XP_033463887.1"/>
    </source>
</evidence>
<evidence type="ECO:0000256" key="1">
    <source>
        <dbReference type="SAM" id="MobiDB-lite"/>
    </source>
</evidence>
<gene>
    <name evidence="3" type="ORF">K489DRAFT_366081</name>
</gene>
<feature type="compositionally biased region" description="Basic residues" evidence="1">
    <location>
        <begin position="836"/>
        <end position="845"/>
    </location>
</feature>
<dbReference type="Proteomes" id="UP000504637">
    <property type="component" value="Unplaced"/>
</dbReference>
<proteinExistence type="predicted"/>
<protein>
    <submittedName>
        <fullName evidence="3">Uncharacterized protein</fullName>
    </submittedName>
</protein>
<reference evidence="3" key="3">
    <citation type="submission" date="2025-08" db="UniProtKB">
        <authorList>
            <consortium name="RefSeq"/>
        </authorList>
    </citation>
    <scope>IDENTIFICATION</scope>
    <source>
        <strain evidence="3">CBS 342.82</strain>
    </source>
</reference>
<dbReference type="AlphaFoldDB" id="A0A6J3MFT4"/>
<dbReference type="GeneID" id="54360537"/>
<organism evidence="3">
    <name type="scientific">Dissoconium aciculare CBS 342.82</name>
    <dbReference type="NCBI Taxonomy" id="1314786"/>
    <lineage>
        <taxon>Eukaryota</taxon>
        <taxon>Fungi</taxon>
        <taxon>Dikarya</taxon>
        <taxon>Ascomycota</taxon>
        <taxon>Pezizomycotina</taxon>
        <taxon>Dothideomycetes</taxon>
        <taxon>Dothideomycetidae</taxon>
        <taxon>Mycosphaerellales</taxon>
        <taxon>Dissoconiaceae</taxon>
        <taxon>Dissoconium</taxon>
    </lineage>
</organism>
<dbReference type="InterPro" id="IPR022198">
    <property type="entry name" value="DUF3723"/>
</dbReference>
<reference evidence="3" key="2">
    <citation type="submission" date="2020-04" db="EMBL/GenBank/DDBJ databases">
        <authorList>
            <consortium name="NCBI Genome Project"/>
        </authorList>
    </citation>
    <scope>NUCLEOTIDE SEQUENCE</scope>
    <source>
        <strain evidence="3">CBS 342.82</strain>
    </source>
</reference>
<dbReference type="OrthoDB" id="4227485at2759"/>
<name>A0A6J3MFT4_9PEZI</name>
<dbReference type="RefSeq" id="XP_033463887.1">
    <property type="nucleotide sequence ID" value="XM_033602737.1"/>
</dbReference>
<evidence type="ECO:0000313" key="2">
    <source>
        <dbReference type="Proteomes" id="UP000504637"/>
    </source>
</evidence>
<feature type="compositionally biased region" description="Polar residues" evidence="1">
    <location>
        <begin position="818"/>
        <end position="834"/>
    </location>
</feature>